<accession>A0ABQ9XUU4</accession>
<evidence type="ECO:0000313" key="2">
    <source>
        <dbReference type="Proteomes" id="UP001281761"/>
    </source>
</evidence>
<protein>
    <submittedName>
        <fullName evidence="1">Uncharacterized protein</fullName>
    </submittedName>
</protein>
<comment type="caution">
    <text evidence="1">The sequence shown here is derived from an EMBL/GenBank/DDBJ whole genome shotgun (WGS) entry which is preliminary data.</text>
</comment>
<dbReference type="Proteomes" id="UP001281761">
    <property type="component" value="Unassembled WGS sequence"/>
</dbReference>
<name>A0ABQ9XUU4_9EUKA</name>
<gene>
    <name evidence="1" type="ORF">BLNAU_9798</name>
</gene>
<sequence length="130" mass="16009">MNTCRRYLCMPEQFQPNPILWLDAGTVHRDLSCELEVISPRTWESSNHNYRKLWLIILSHWATLIVHMSQTESDMYLRSAVKVLFVCLRMRRERVRHFHESMPFRDYTRPIRIKSIRKIRLLWRRLQRNK</sequence>
<proteinExistence type="predicted"/>
<dbReference type="EMBL" id="JARBJD010000069">
    <property type="protein sequence ID" value="KAK2955246.1"/>
    <property type="molecule type" value="Genomic_DNA"/>
</dbReference>
<evidence type="ECO:0000313" key="1">
    <source>
        <dbReference type="EMBL" id="KAK2955246.1"/>
    </source>
</evidence>
<organism evidence="1 2">
    <name type="scientific">Blattamonas nauphoetae</name>
    <dbReference type="NCBI Taxonomy" id="2049346"/>
    <lineage>
        <taxon>Eukaryota</taxon>
        <taxon>Metamonada</taxon>
        <taxon>Preaxostyla</taxon>
        <taxon>Oxymonadida</taxon>
        <taxon>Blattamonas</taxon>
    </lineage>
</organism>
<keyword evidence="2" id="KW-1185">Reference proteome</keyword>
<reference evidence="1 2" key="1">
    <citation type="journal article" date="2022" name="bioRxiv">
        <title>Genomics of Preaxostyla Flagellates Illuminates Evolutionary Transitions and the Path Towards Mitochondrial Loss.</title>
        <authorList>
            <person name="Novak L.V.F."/>
            <person name="Treitli S.C."/>
            <person name="Pyrih J."/>
            <person name="Halakuc P."/>
            <person name="Pipaliya S.V."/>
            <person name="Vacek V."/>
            <person name="Brzon O."/>
            <person name="Soukal P."/>
            <person name="Eme L."/>
            <person name="Dacks J.B."/>
            <person name="Karnkowska A."/>
            <person name="Elias M."/>
            <person name="Hampl V."/>
        </authorList>
    </citation>
    <scope>NUCLEOTIDE SEQUENCE [LARGE SCALE GENOMIC DNA]</scope>
    <source>
        <strain evidence="1">NAU3</strain>
        <tissue evidence="1">Gut</tissue>
    </source>
</reference>